<sequence length="130" mass="14395">MENIIKKLLPYVGYYALASLAGIAFLFQLWIGVLILDEPKMITSGNLIGMGLTSVITLGIMLFLATRKLGYASLLTSLSLFLCCAITIPFLFQFLSLGEWHRIGTLKFLLTVTCFFATIINGPKLTRNLN</sequence>
<accession>A0A7C8KPI6</accession>
<feature type="transmembrane region" description="Helical" evidence="1">
    <location>
        <begin position="47"/>
        <end position="65"/>
    </location>
</feature>
<keyword evidence="1" id="KW-0472">Membrane</keyword>
<name>A0A7C8KPI6_9BACI</name>
<feature type="transmembrane region" description="Helical" evidence="1">
    <location>
        <begin position="12"/>
        <end position="35"/>
    </location>
</feature>
<keyword evidence="3" id="KW-1185">Reference proteome</keyword>
<organism evidence="2 3">
    <name type="scientific">Gracilibacillus oryzae</name>
    <dbReference type="NCBI Taxonomy" id="1672701"/>
    <lineage>
        <taxon>Bacteria</taxon>
        <taxon>Bacillati</taxon>
        <taxon>Bacillota</taxon>
        <taxon>Bacilli</taxon>
        <taxon>Bacillales</taxon>
        <taxon>Bacillaceae</taxon>
        <taxon>Gracilibacillus</taxon>
    </lineage>
</organism>
<dbReference type="RefSeq" id="WP_153406761.1">
    <property type="nucleotide sequence ID" value="NZ_ML762452.1"/>
</dbReference>
<keyword evidence="1" id="KW-1133">Transmembrane helix</keyword>
<evidence type="ECO:0000313" key="2">
    <source>
        <dbReference type="EMBL" id="KAB8126104.1"/>
    </source>
</evidence>
<dbReference type="EMBL" id="WEID01000116">
    <property type="protein sequence ID" value="KAB8126104.1"/>
    <property type="molecule type" value="Genomic_DNA"/>
</dbReference>
<dbReference type="Proteomes" id="UP000480246">
    <property type="component" value="Unassembled WGS sequence"/>
</dbReference>
<gene>
    <name evidence="2" type="ORF">F9U64_20605</name>
</gene>
<dbReference type="AlphaFoldDB" id="A0A7C8KPI6"/>
<feature type="transmembrane region" description="Helical" evidence="1">
    <location>
        <begin position="104"/>
        <end position="122"/>
    </location>
</feature>
<feature type="transmembrane region" description="Helical" evidence="1">
    <location>
        <begin position="71"/>
        <end position="92"/>
    </location>
</feature>
<evidence type="ECO:0000256" key="1">
    <source>
        <dbReference type="SAM" id="Phobius"/>
    </source>
</evidence>
<reference evidence="2 3" key="1">
    <citation type="submission" date="2019-10" db="EMBL/GenBank/DDBJ databases">
        <title>Gracilibacillus sp. nov. isolated from rice seeds.</title>
        <authorList>
            <person name="He S."/>
        </authorList>
    </citation>
    <scope>NUCLEOTIDE SEQUENCE [LARGE SCALE GENOMIC DNA]</scope>
    <source>
        <strain evidence="2 3">TD8</strain>
    </source>
</reference>
<proteinExistence type="predicted"/>
<evidence type="ECO:0000313" key="3">
    <source>
        <dbReference type="Proteomes" id="UP000480246"/>
    </source>
</evidence>
<protein>
    <submittedName>
        <fullName evidence="2">Uncharacterized protein</fullName>
    </submittedName>
</protein>
<comment type="caution">
    <text evidence="2">The sequence shown here is derived from an EMBL/GenBank/DDBJ whole genome shotgun (WGS) entry which is preliminary data.</text>
</comment>
<keyword evidence="1" id="KW-0812">Transmembrane</keyword>
<dbReference type="OrthoDB" id="9982587at2"/>